<feature type="domain" description="RagB/SusD" evidence="6">
    <location>
        <begin position="368"/>
        <end position="489"/>
    </location>
</feature>
<name>A0ABW7N4H9_9BACT</name>
<evidence type="ECO:0000259" key="7">
    <source>
        <dbReference type="Pfam" id="PF14322"/>
    </source>
</evidence>
<dbReference type="InterPro" id="IPR011990">
    <property type="entry name" value="TPR-like_helical_dom_sf"/>
</dbReference>
<keyword evidence="4" id="KW-0472">Membrane</keyword>
<dbReference type="CDD" id="cd08977">
    <property type="entry name" value="SusD"/>
    <property type="match status" value="1"/>
</dbReference>
<evidence type="ECO:0000256" key="3">
    <source>
        <dbReference type="ARBA" id="ARBA00022729"/>
    </source>
</evidence>
<protein>
    <submittedName>
        <fullName evidence="8">RagB/SusD family nutrient uptake outer membrane protein</fullName>
    </submittedName>
</protein>
<comment type="subcellular location">
    <subcellularLocation>
        <location evidence="1">Cell outer membrane</location>
    </subcellularLocation>
</comment>
<dbReference type="Pfam" id="PF14322">
    <property type="entry name" value="SusD-like_3"/>
    <property type="match status" value="1"/>
</dbReference>
<evidence type="ECO:0000256" key="4">
    <source>
        <dbReference type="ARBA" id="ARBA00023136"/>
    </source>
</evidence>
<organism evidence="8 9">
    <name type="scientific">Marinoscillum luteum</name>
    <dbReference type="NCBI Taxonomy" id="861051"/>
    <lineage>
        <taxon>Bacteria</taxon>
        <taxon>Pseudomonadati</taxon>
        <taxon>Bacteroidota</taxon>
        <taxon>Cytophagia</taxon>
        <taxon>Cytophagales</taxon>
        <taxon>Reichenbachiellaceae</taxon>
        <taxon>Marinoscillum</taxon>
    </lineage>
</organism>
<dbReference type="Pfam" id="PF07980">
    <property type="entry name" value="SusD_RagB"/>
    <property type="match status" value="1"/>
</dbReference>
<evidence type="ECO:0000256" key="5">
    <source>
        <dbReference type="ARBA" id="ARBA00023237"/>
    </source>
</evidence>
<dbReference type="SUPFAM" id="SSF48452">
    <property type="entry name" value="TPR-like"/>
    <property type="match status" value="1"/>
</dbReference>
<sequence length="538" mass="60133">MKAFKIIIIALILCVACSEETLEVKPVNQYLSENFYSTNEQVYAALIAAYDPIGWSMAFGQWVSPVMFGEIRSDNANAGGDPSDNDQPAWQELDDFRETNTNTLLQPIYRKHYIGVFRANLVILQTELATPEVERYKAEAKFLRAYYHFELFRHFGPLPVVTELLTPDDINLERSTMTEMMTAITDDLKAAIDVLPTTLSDVEVGRASRGTAQALLGKVYLYWADLDGDDPAKFDLAAQYLQEVVNSGQYALVDDFSTLFDYGTKNPIESVLEIQHTNLWPGDWGWFEGIEANGILQLCGIRGLCSGHPEYAAGWGFMLPTQDLNDHFLPDDQYRRDVAIVSIPELTQEVADAGAADCGVVVDITQVNPQDHTGFWQQKFSNYKAYNGNNVNGGDPNLTKDANTYAIRYADVLLMLAEALHRGSGSDGNALTYIDMVRERAAGPGDNTGSFKTGQTIMTEQNWTLLDLIWYERRAELAGEGDRWYDLVRSGRATSDLFSGDPIRSGNLDPQKVWIPVALEETSVAHQISTYPENELFQ</sequence>
<dbReference type="InterPro" id="IPR033985">
    <property type="entry name" value="SusD-like_N"/>
</dbReference>
<dbReference type="Gene3D" id="1.25.40.390">
    <property type="match status" value="1"/>
</dbReference>
<keyword evidence="9" id="KW-1185">Reference proteome</keyword>
<evidence type="ECO:0000256" key="1">
    <source>
        <dbReference type="ARBA" id="ARBA00004442"/>
    </source>
</evidence>
<gene>
    <name evidence="8" type="ORF">ACHKAR_03550</name>
</gene>
<proteinExistence type="inferred from homology"/>
<comment type="caution">
    <text evidence="8">The sequence shown here is derived from an EMBL/GenBank/DDBJ whole genome shotgun (WGS) entry which is preliminary data.</text>
</comment>
<evidence type="ECO:0000313" key="8">
    <source>
        <dbReference type="EMBL" id="MFH6982495.1"/>
    </source>
</evidence>
<evidence type="ECO:0000313" key="9">
    <source>
        <dbReference type="Proteomes" id="UP001610063"/>
    </source>
</evidence>
<dbReference type="RefSeq" id="WP_395416191.1">
    <property type="nucleotide sequence ID" value="NZ_JBIPKE010000012.1"/>
</dbReference>
<feature type="domain" description="SusD-like N-terminal" evidence="7">
    <location>
        <begin position="97"/>
        <end position="221"/>
    </location>
</feature>
<keyword evidence="5" id="KW-0998">Cell outer membrane</keyword>
<accession>A0ABW7N4H9</accession>
<evidence type="ECO:0000256" key="2">
    <source>
        <dbReference type="ARBA" id="ARBA00006275"/>
    </source>
</evidence>
<dbReference type="Proteomes" id="UP001610063">
    <property type="component" value="Unassembled WGS sequence"/>
</dbReference>
<keyword evidence="3" id="KW-0732">Signal</keyword>
<evidence type="ECO:0000259" key="6">
    <source>
        <dbReference type="Pfam" id="PF07980"/>
    </source>
</evidence>
<comment type="similarity">
    <text evidence="2">Belongs to the SusD family.</text>
</comment>
<dbReference type="InterPro" id="IPR012944">
    <property type="entry name" value="SusD_RagB_dom"/>
</dbReference>
<dbReference type="EMBL" id="JBIPKE010000012">
    <property type="protein sequence ID" value="MFH6982495.1"/>
    <property type="molecule type" value="Genomic_DNA"/>
</dbReference>
<reference evidence="8 9" key="1">
    <citation type="journal article" date="2013" name="Int. J. Syst. Evol. Microbiol.">
        <title>Marinoscillum luteum sp. nov., isolated from marine sediment.</title>
        <authorList>
            <person name="Cha I.T."/>
            <person name="Park S.J."/>
            <person name="Kim S.J."/>
            <person name="Kim J.G."/>
            <person name="Jung M.Y."/>
            <person name="Shin K.S."/>
            <person name="Kwon K.K."/>
            <person name="Yang S.H."/>
            <person name="Seo Y.S."/>
            <person name="Rhee S.K."/>
        </authorList>
    </citation>
    <scope>NUCLEOTIDE SEQUENCE [LARGE SCALE GENOMIC DNA]</scope>
    <source>
        <strain evidence="8 9">KCTC 23939</strain>
    </source>
</reference>